<evidence type="ECO:0000256" key="3">
    <source>
        <dbReference type="ARBA" id="ARBA00023163"/>
    </source>
</evidence>
<dbReference type="InterPro" id="IPR036388">
    <property type="entry name" value="WH-like_DNA-bd_sf"/>
</dbReference>
<dbReference type="Proteomes" id="UP000618733">
    <property type="component" value="Unassembled WGS sequence"/>
</dbReference>
<evidence type="ECO:0000256" key="2">
    <source>
        <dbReference type="ARBA" id="ARBA00023125"/>
    </source>
</evidence>
<keyword evidence="6" id="KW-1185">Reference proteome</keyword>
<evidence type="ECO:0000256" key="1">
    <source>
        <dbReference type="ARBA" id="ARBA00023015"/>
    </source>
</evidence>
<proteinExistence type="predicted"/>
<organism evidence="5 6">
    <name type="scientific">Leucobacter edaphi</name>
    <dbReference type="NCBI Taxonomy" id="2796472"/>
    <lineage>
        <taxon>Bacteria</taxon>
        <taxon>Bacillati</taxon>
        <taxon>Actinomycetota</taxon>
        <taxon>Actinomycetes</taxon>
        <taxon>Micrococcales</taxon>
        <taxon>Microbacteriaceae</taxon>
        <taxon>Leucobacter</taxon>
    </lineage>
</organism>
<keyword evidence="2" id="KW-0238">DNA-binding</keyword>
<keyword evidence="3" id="KW-0804">Transcription</keyword>
<protein>
    <submittedName>
        <fullName evidence="5">Lrp/AsnC family transcriptional regulator</fullName>
    </submittedName>
</protein>
<feature type="domain" description="HTH asnC-type" evidence="4">
    <location>
        <begin position="167"/>
        <end position="207"/>
    </location>
</feature>
<comment type="caution">
    <text evidence="5">The sequence shown here is derived from an EMBL/GenBank/DDBJ whole genome shotgun (WGS) entry which is preliminary data.</text>
</comment>
<evidence type="ECO:0000313" key="6">
    <source>
        <dbReference type="Proteomes" id="UP000618733"/>
    </source>
</evidence>
<dbReference type="SUPFAM" id="SSF46785">
    <property type="entry name" value="Winged helix' DNA-binding domain"/>
    <property type="match status" value="1"/>
</dbReference>
<keyword evidence="1" id="KW-0805">Transcription regulation</keyword>
<name>A0A934QEC8_9MICO</name>
<sequence length="323" mass="35356">MNRRNTAQGPGDSTEFDELRAHVFRELRADGRASYARIAERHGATRRQVTQIVQGALARGELRITVSISPDLLGHRRFAYLQIDVDGPIAPTRRALLEMTETTFVAEISGSYAIDAELRVGADPHLRDTVDHIRQLPSVREVRLHLYESIEVNLYSPLRTGRVAVTLDDADRSIVRRLQQDGRSTFRELGDAAGISASGARLRLSRLTRAGAVKVVGIPVRGSGHESPTLGVGVQVHGRISQALARIRELQPEFIAISAGGFDLIVTLSADSNEELLELADQLRSLPEVAHIQSWANLRILKEQYGEGDRLSGAAPGPSTETS</sequence>
<gene>
    <name evidence="5" type="ORF">JD292_05645</name>
</gene>
<dbReference type="Pfam" id="PF13404">
    <property type="entry name" value="HTH_AsnC-type"/>
    <property type="match status" value="1"/>
</dbReference>
<dbReference type="GO" id="GO:0005829">
    <property type="term" value="C:cytosol"/>
    <property type="evidence" value="ECO:0007669"/>
    <property type="project" value="TreeGrafter"/>
</dbReference>
<dbReference type="InterPro" id="IPR019888">
    <property type="entry name" value="Tscrpt_reg_AsnC-like"/>
</dbReference>
<dbReference type="RefSeq" id="WP_200131770.1">
    <property type="nucleotide sequence ID" value="NZ_JAEHOI010000005.1"/>
</dbReference>
<dbReference type="InterPro" id="IPR036390">
    <property type="entry name" value="WH_DNA-bd_sf"/>
</dbReference>
<dbReference type="PANTHER" id="PTHR30154:SF34">
    <property type="entry name" value="TRANSCRIPTIONAL REGULATOR AZLB"/>
    <property type="match status" value="1"/>
</dbReference>
<dbReference type="Gene3D" id="1.10.10.10">
    <property type="entry name" value="Winged helix-like DNA-binding domain superfamily/Winged helix DNA-binding domain"/>
    <property type="match status" value="1"/>
</dbReference>
<evidence type="ECO:0000259" key="4">
    <source>
        <dbReference type="Pfam" id="PF13404"/>
    </source>
</evidence>
<dbReference type="EMBL" id="JAEHOI010000005">
    <property type="protein sequence ID" value="MBK0421552.1"/>
    <property type="molecule type" value="Genomic_DNA"/>
</dbReference>
<dbReference type="GO" id="GO:0043200">
    <property type="term" value="P:response to amino acid"/>
    <property type="evidence" value="ECO:0007669"/>
    <property type="project" value="TreeGrafter"/>
</dbReference>
<dbReference type="GO" id="GO:0043565">
    <property type="term" value="F:sequence-specific DNA binding"/>
    <property type="evidence" value="ECO:0007669"/>
    <property type="project" value="InterPro"/>
</dbReference>
<dbReference type="Gene3D" id="3.30.70.920">
    <property type="match status" value="2"/>
</dbReference>
<dbReference type="PANTHER" id="PTHR30154">
    <property type="entry name" value="LEUCINE-RESPONSIVE REGULATORY PROTEIN"/>
    <property type="match status" value="1"/>
</dbReference>
<evidence type="ECO:0000313" key="5">
    <source>
        <dbReference type="EMBL" id="MBK0421552.1"/>
    </source>
</evidence>
<reference evidence="5" key="1">
    <citation type="submission" date="2020-12" db="EMBL/GenBank/DDBJ databases">
        <title>Leucobacter sp. CAS2, isolated from Chromium sludge.</title>
        <authorList>
            <person name="Xu Z."/>
        </authorList>
    </citation>
    <scope>NUCLEOTIDE SEQUENCE</scope>
    <source>
        <strain evidence="5">CSA2</strain>
    </source>
</reference>
<dbReference type="InterPro" id="IPR000485">
    <property type="entry name" value="AsnC-type_HTH_dom"/>
</dbReference>
<dbReference type="SMART" id="SM00344">
    <property type="entry name" value="HTH_ASNC"/>
    <property type="match status" value="1"/>
</dbReference>
<dbReference type="AlphaFoldDB" id="A0A934QEC8"/>
<dbReference type="PRINTS" id="PR00033">
    <property type="entry name" value="HTHASNC"/>
</dbReference>
<accession>A0A934QEC8</accession>